<evidence type="ECO:0008006" key="4">
    <source>
        <dbReference type="Google" id="ProtNLM"/>
    </source>
</evidence>
<protein>
    <recommendedName>
        <fullName evidence="4">Farnesoic acid o-methyltransferase</fullName>
    </recommendedName>
</protein>
<dbReference type="VEuPathDB" id="VectorBase:LOC119186205"/>
<evidence type="ECO:0000256" key="1">
    <source>
        <dbReference type="SAM" id="MobiDB-lite"/>
    </source>
</evidence>
<dbReference type="Pfam" id="PF11901">
    <property type="entry name" value="DM9"/>
    <property type="match status" value="1"/>
</dbReference>
<dbReference type="EMBL" id="JABSTU010000010">
    <property type="protein sequence ID" value="KAH8018427.1"/>
    <property type="molecule type" value="Genomic_DNA"/>
</dbReference>
<sequence>MRWPWPARNPRSSGQLAITIHYVMTVTSEPQGQNPEHGIETKRKKKKDWCSEGTQPASMVVGAFDPVSWALASVERDLDASKMSGCGTSTPVCEWVICFENRIPYNAVPGGEDSGETIYIGRAVHNGEVIPGKVVPSHSCCYVAYEGAEHSHRDYQTLISDGTPLSWVPASDGALPTGAVQGGVCASGEPLYIGRAYHEGTLTIGKVQPSRRCLSIPYGGEEHCYSDYEVLVVQTVNF</sequence>
<accession>A0A9J6D8M1</accession>
<evidence type="ECO:0000313" key="3">
    <source>
        <dbReference type="Proteomes" id="UP000821866"/>
    </source>
</evidence>
<dbReference type="PANTHER" id="PTHR31649:SF1">
    <property type="entry name" value="FARNESOIC ACID O-METHYL TRANSFERASE DOMAIN-CONTAINING PROTEIN"/>
    <property type="match status" value="1"/>
</dbReference>
<comment type="caution">
    <text evidence="2">The sequence shown here is derived from an EMBL/GenBank/DDBJ whole genome shotgun (WGS) entry which is preliminary data.</text>
</comment>
<proteinExistence type="predicted"/>
<dbReference type="AlphaFoldDB" id="A0A9J6D8M1"/>
<feature type="region of interest" description="Disordered" evidence="1">
    <location>
        <begin position="29"/>
        <end position="50"/>
    </location>
</feature>
<name>A0A9J6D8M1_RHIMP</name>
<dbReference type="InterPro" id="IPR006616">
    <property type="entry name" value="DM9_repeat"/>
</dbReference>
<dbReference type="PANTHER" id="PTHR31649">
    <property type="entry name" value="AGAP009604-PA"/>
    <property type="match status" value="1"/>
</dbReference>
<organism evidence="2 3">
    <name type="scientific">Rhipicephalus microplus</name>
    <name type="common">Cattle tick</name>
    <name type="synonym">Boophilus microplus</name>
    <dbReference type="NCBI Taxonomy" id="6941"/>
    <lineage>
        <taxon>Eukaryota</taxon>
        <taxon>Metazoa</taxon>
        <taxon>Ecdysozoa</taxon>
        <taxon>Arthropoda</taxon>
        <taxon>Chelicerata</taxon>
        <taxon>Arachnida</taxon>
        <taxon>Acari</taxon>
        <taxon>Parasitiformes</taxon>
        <taxon>Ixodida</taxon>
        <taxon>Ixodoidea</taxon>
        <taxon>Ixodidae</taxon>
        <taxon>Rhipicephalinae</taxon>
        <taxon>Rhipicephalus</taxon>
        <taxon>Boophilus</taxon>
    </lineage>
</organism>
<dbReference type="SMART" id="SM00696">
    <property type="entry name" value="DM9"/>
    <property type="match status" value="2"/>
</dbReference>
<evidence type="ECO:0000313" key="2">
    <source>
        <dbReference type="EMBL" id="KAH8018427.1"/>
    </source>
</evidence>
<keyword evidence="3" id="KW-1185">Reference proteome</keyword>
<dbReference type="Proteomes" id="UP000821866">
    <property type="component" value="Chromosome 8"/>
</dbReference>
<gene>
    <name evidence="2" type="ORF">HPB51_006049</name>
</gene>
<reference evidence="2" key="1">
    <citation type="journal article" date="2020" name="Cell">
        <title>Large-Scale Comparative Analyses of Tick Genomes Elucidate Their Genetic Diversity and Vector Capacities.</title>
        <authorList>
            <consortium name="Tick Genome and Microbiome Consortium (TIGMIC)"/>
            <person name="Jia N."/>
            <person name="Wang J."/>
            <person name="Shi W."/>
            <person name="Du L."/>
            <person name="Sun Y."/>
            <person name="Zhan W."/>
            <person name="Jiang J.F."/>
            <person name="Wang Q."/>
            <person name="Zhang B."/>
            <person name="Ji P."/>
            <person name="Bell-Sakyi L."/>
            <person name="Cui X.M."/>
            <person name="Yuan T.T."/>
            <person name="Jiang B.G."/>
            <person name="Yang W.F."/>
            <person name="Lam T.T."/>
            <person name="Chang Q.C."/>
            <person name="Ding S.J."/>
            <person name="Wang X.J."/>
            <person name="Zhu J.G."/>
            <person name="Ruan X.D."/>
            <person name="Zhao L."/>
            <person name="Wei J.T."/>
            <person name="Ye R.Z."/>
            <person name="Que T.C."/>
            <person name="Du C.H."/>
            <person name="Zhou Y.H."/>
            <person name="Cheng J.X."/>
            <person name="Dai P.F."/>
            <person name="Guo W.B."/>
            <person name="Han X.H."/>
            <person name="Huang E.J."/>
            <person name="Li L.F."/>
            <person name="Wei W."/>
            <person name="Gao Y.C."/>
            <person name="Liu J.Z."/>
            <person name="Shao H.Z."/>
            <person name="Wang X."/>
            <person name="Wang C.C."/>
            <person name="Yang T.C."/>
            <person name="Huo Q.B."/>
            <person name="Li W."/>
            <person name="Chen H.Y."/>
            <person name="Chen S.E."/>
            <person name="Zhou L.G."/>
            <person name="Ni X.B."/>
            <person name="Tian J.H."/>
            <person name="Sheng Y."/>
            <person name="Liu T."/>
            <person name="Pan Y.S."/>
            <person name="Xia L.Y."/>
            <person name="Li J."/>
            <person name="Zhao F."/>
            <person name="Cao W.C."/>
        </authorList>
    </citation>
    <scope>NUCLEOTIDE SEQUENCE</scope>
    <source>
        <strain evidence="2">Rmic-2018</strain>
    </source>
</reference>
<reference evidence="2" key="2">
    <citation type="submission" date="2021-09" db="EMBL/GenBank/DDBJ databases">
        <authorList>
            <person name="Jia N."/>
            <person name="Wang J."/>
            <person name="Shi W."/>
            <person name="Du L."/>
            <person name="Sun Y."/>
            <person name="Zhan W."/>
            <person name="Jiang J."/>
            <person name="Wang Q."/>
            <person name="Zhang B."/>
            <person name="Ji P."/>
            <person name="Sakyi L.B."/>
            <person name="Cui X."/>
            <person name="Yuan T."/>
            <person name="Jiang B."/>
            <person name="Yang W."/>
            <person name="Lam T.T.-Y."/>
            <person name="Chang Q."/>
            <person name="Ding S."/>
            <person name="Wang X."/>
            <person name="Zhu J."/>
            <person name="Ruan X."/>
            <person name="Zhao L."/>
            <person name="Wei J."/>
            <person name="Que T."/>
            <person name="Du C."/>
            <person name="Cheng J."/>
            <person name="Dai P."/>
            <person name="Han X."/>
            <person name="Huang E."/>
            <person name="Gao Y."/>
            <person name="Liu J."/>
            <person name="Shao H."/>
            <person name="Ye R."/>
            <person name="Li L."/>
            <person name="Wei W."/>
            <person name="Wang X."/>
            <person name="Wang C."/>
            <person name="Huo Q."/>
            <person name="Li W."/>
            <person name="Guo W."/>
            <person name="Chen H."/>
            <person name="Chen S."/>
            <person name="Zhou L."/>
            <person name="Zhou L."/>
            <person name="Ni X."/>
            <person name="Tian J."/>
            <person name="Zhou Y."/>
            <person name="Sheng Y."/>
            <person name="Liu T."/>
            <person name="Pan Y."/>
            <person name="Xia L."/>
            <person name="Li J."/>
            <person name="Zhao F."/>
            <person name="Cao W."/>
        </authorList>
    </citation>
    <scope>NUCLEOTIDE SEQUENCE</scope>
    <source>
        <strain evidence="2">Rmic-2018</strain>
        <tissue evidence="2">Larvae</tissue>
    </source>
</reference>